<dbReference type="STRING" id="1601833.SAMN05518684_10981"/>
<feature type="domain" description="Xylose isomerase-like TIM barrel" evidence="1">
    <location>
        <begin position="25"/>
        <end position="249"/>
    </location>
</feature>
<evidence type="ECO:0000313" key="2">
    <source>
        <dbReference type="EMBL" id="SES15569.1"/>
    </source>
</evidence>
<proteinExistence type="predicted"/>
<sequence length="251" mass="28406">MEKPQIAVQLFTLREEMAKDPKGTLRRVAELGFDGVEFAGYSGLTVEEMKQTIDELGLKAAASHVPLEDLKENLSGVIEDQKVLGSRYLVVPFLEENEQTEEGYLSLIAFLQEAGKTCREQGITLCYHNHDFELNLLPKDGRQALSAIFDETNAGALMAELDVYWLKKAGEDPAGWIKRYQERTPLIHLKDMTTDEEGFFAELGTGGVDIEEITKLSATQKTDWWIIEQDVSRRDPLESIEMSIKYLKEIM</sequence>
<dbReference type="RefSeq" id="WP_093052443.1">
    <property type="nucleotide sequence ID" value="NZ_FOGT01000009.1"/>
</dbReference>
<name>A0A1H9V1W2_9BACI</name>
<dbReference type="PANTHER" id="PTHR12110">
    <property type="entry name" value="HYDROXYPYRUVATE ISOMERASE"/>
    <property type="match status" value="1"/>
</dbReference>
<dbReference type="InterPro" id="IPR050312">
    <property type="entry name" value="IolE/XylAMocC-like"/>
</dbReference>
<dbReference type="PANTHER" id="PTHR12110:SF41">
    <property type="entry name" value="INOSOSE DEHYDRATASE"/>
    <property type="match status" value="1"/>
</dbReference>
<evidence type="ECO:0000313" key="3">
    <source>
        <dbReference type="Proteomes" id="UP000198571"/>
    </source>
</evidence>
<evidence type="ECO:0000259" key="1">
    <source>
        <dbReference type="Pfam" id="PF01261"/>
    </source>
</evidence>
<dbReference type="Pfam" id="PF01261">
    <property type="entry name" value="AP_endonuc_2"/>
    <property type="match status" value="1"/>
</dbReference>
<dbReference type="Gene3D" id="3.20.20.150">
    <property type="entry name" value="Divalent-metal-dependent TIM barrel enzymes"/>
    <property type="match status" value="1"/>
</dbReference>
<dbReference type="AlphaFoldDB" id="A0A1H9V1W2"/>
<reference evidence="3" key="1">
    <citation type="submission" date="2016-10" db="EMBL/GenBank/DDBJ databases">
        <authorList>
            <person name="Varghese N."/>
            <person name="Submissions S."/>
        </authorList>
    </citation>
    <scope>NUCLEOTIDE SEQUENCE [LARGE SCALE GENOMIC DNA]</scope>
    <source>
        <strain evidence="3">S9</strain>
    </source>
</reference>
<dbReference type="GO" id="GO:0016853">
    <property type="term" value="F:isomerase activity"/>
    <property type="evidence" value="ECO:0007669"/>
    <property type="project" value="UniProtKB-KW"/>
</dbReference>
<protein>
    <submittedName>
        <fullName evidence="2">Sugar phosphate isomerase/epimerase</fullName>
    </submittedName>
</protein>
<organism evidence="2 3">
    <name type="scientific">Salipaludibacillus aurantiacus</name>
    <dbReference type="NCBI Taxonomy" id="1601833"/>
    <lineage>
        <taxon>Bacteria</taxon>
        <taxon>Bacillati</taxon>
        <taxon>Bacillota</taxon>
        <taxon>Bacilli</taxon>
        <taxon>Bacillales</taxon>
        <taxon>Bacillaceae</taxon>
    </lineage>
</organism>
<dbReference type="SUPFAM" id="SSF51658">
    <property type="entry name" value="Xylose isomerase-like"/>
    <property type="match status" value="1"/>
</dbReference>
<dbReference type="Proteomes" id="UP000198571">
    <property type="component" value="Unassembled WGS sequence"/>
</dbReference>
<dbReference type="OrthoDB" id="9798407at2"/>
<dbReference type="EMBL" id="FOGT01000009">
    <property type="protein sequence ID" value="SES15569.1"/>
    <property type="molecule type" value="Genomic_DNA"/>
</dbReference>
<dbReference type="InterPro" id="IPR013022">
    <property type="entry name" value="Xyl_isomerase-like_TIM-brl"/>
</dbReference>
<keyword evidence="2" id="KW-0413">Isomerase</keyword>
<gene>
    <name evidence="2" type="ORF">SAMN05518684_10981</name>
</gene>
<dbReference type="InterPro" id="IPR036237">
    <property type="entry name" value="Xyl_isomerase-like_sf"/>
</dbReference>
<accession>A0A1H9V1W2</accession>
<keyword evidence="3" id="KW-1185">Reference proteome</keyword>